<accession>A0A3R7MDF1</accession>
<dbReference type="InterPro" id="IPR011009">
    <property type="entry name" value="Kinase-like_dom_sf"/>
</dbReference>
<keyword evidence="4" id="KW-1185">Reference proteome</keyword>
<feature type="region of interest" description="Disordered" evidence="1">
    <location>
        <begin position="1"/>
        <end position="23"/>
    </location>
</feature>
<dbReference type="Pfam" id="PF02958">
    <property type="entry name" value="EcKL"/>
    <property type="match status" value="1"/>
</dbReference>
<dbReference type="OrthoDB" id="191037at2759"/>
<evidence type="ECO:0000313" key="3">
    <source>
        <dbReference type="EMBL" id="ROT78886.1"/>
    </source>
</evidence>
<name>A0A3R7MDF1_PENVA</name>
<evidence type="ECO:0000259" key="2">
    <source>
        <dbReference type="SMART" id="SM00587"/>
    </source>
</evidence>
<evidence type="ECO:0000256" key="1">
    <source>
        <dbReference type="SAM" id="MobiDB-lite"/>
    </source>
</evidence>
<dbReference type="InterPro" id="IPR015897">
    <property type="entry name" value="CHK_kinase-like"/>
</dbReference>
<organism evidence="3 4">
    <name type="scientific">Penaeus vannamei</name>
    <name type="common">Whiteleg shrimp</name>
    <name type="synonym">Litopenaeus vannamei</name>
    <dbReference type="NCBI Taxonomy" id="6689"/>
    <lineage>
        <taxon>Eukaryota</taxon>
        <taxon>Metazoa</taxon>
        <taxon>Ecdysozoa</taxon>
        <taxon>Arthropoda</taxon>
        <taxon>Crustacea</taxon>
        <taxon>Multicrustacea</taxon>
        <taxon>Malacostraca</taxon>
        <taxon>Eumalacostraca</taxon>
        <taxon>Eucarida</taxon>
        <taxon>Decapoda</taxon>
        <taxon>Dendrobranchiata</taxon>
        <taxon>Penaeoidea</taxon>
        <taxon>Penaeidae</taxon>
        <taxon>Penaeus</taxon>
    </lineage>
</organism>
<reference evidence="3 4" key="1">
    <citation type="submission" date="2018-04" db="EMBL/GenBank/DDBJ databases">
        <authorList>
            <person name="Zhang X."/>
            <person name="Yuan J."/>
            <person name="Li F."/>
            <person name="Xiang J."/>
        </authorList>
    </citation>
    <scope>NUCLEOTIDE SEQUENCE [LARGE SCALE GENOMIC DNA]</scope>
    <source>
        <tissue evidence="3">Muscle</tissue>
    </source>
</reference>
<gene>
    <name evidence="3" type="ORF">C7M84_002390</name>
</gene>
<dbReference type="PANTHER" id="PTHR11012:SF58">
    <property type="entry name" value="CHK KINASE-LIKE DOMAIN-CONTAINING PROTEIN"/>
    <property type="match status" value="1"/>
</dbReference>
<feature type="compositionally biased region" description="Low complexity" evidence="1">
    <location>
        <begin position="1"/>
        <end position="17"/>
    </location>
</feature>
<dbReference type="SUPFAM" id="SSF56112">
    <property type="entry name" value="Protein kinase-like (PK-like)"/>
    <property type="match status" value="1"/>
</dbReference>
<proteinExistence type="predicted"/>
<comment type="caution">
    <text evidence="3">The sequence shown here is derived from an EMBL/GenBank/DDBJ whole genome shotgun (WGS) entry which is preliminary data.</text>
</comment>
<dbReference type="EMBL" id="QCYY01001316">
    <property type="protein sequence ID" value="ROT78886.1"/>
    <property type="molecule type" value="Genomic_DNA"/>
</dbReference>
<dbReference type="SMART" id="SM00587">
    <property type="entry name" value="CHK"/>
    <property type="match status" value="1"/>
</dbReference>
<protein>
    <submittedName>
        <fullName evidence="3">Uncharacterized oxidoreductase dhs-27-like</fullName>
    </submittedName>
</protein>
<dbReference type="Gene3D" id="3.90.1200.10">
    <property type="match status" value="1"/>
</dbReference>
<dbReference type="InterPro" id="IPR004119">
    <property type="entry name" value="EcKL"/>
</dbReference>
<evidence type="ECO:0000313" key="4">
    <source>
        <dbReference type="Proteomes" id="UP000283509"/>
    </source>
</evidence>
<sequence length="407" mass="46261">MASEPTSPTSPTTPTSPTDDHEATKEWLETILEGYHRSKNAEADLDLELREWTINPASADKEGFLSEQLSMTVNYVAEGEEHHAHLLAKLLPQDPFNRAFVIETLFDVREIKFYTEIKPELEEVERKYLTEDFLSSSWAPKLYYAKHKQASESILVLEDMCQHGYQVEDLTKGLSQDQIKSAITALANVHAAAVALEVKEKKPLKERYPYLLSMEQAVESFTCLVDRGLPLLLKFLESRKDYAAVREGLQKYQGQKMAADVFRKVLTPSEKINTLVHCDYWCNNLLFKNGEERTDCCIIDWQMVTYGRPAIDLAFLISTSLETGERRKHCPDLLSHYWEAFTSRLSKYGIGKESHKYSREDLEADFKAAQTMAGLVVVGSVDIALGFPAREERVLELLADLLKVGIL</sequence>
<reference evidence="3 4" key="2">
    <citation type="submission" date="2019-01" db="EMBL/GenBank/DDBJ databases">
        <title>The decoding of complex shrimp genome reveals the adaptation for benthos swimmer, frequently molting mechanism and breeding impact on genome.</title>
        <authorList>
            <person name="Sun Y."/>
            <person name="Gao Y."/>
            <person name="Yu Y."/>
        </authorList>
    </citation>
    <scope>NUCLEOTIDE SEQUENCE [LARGE SCALE GENOMIC DNA]</scope>
    <source>
        <tissue evidence="3">Muscle</tissue>
    </source>
</reference>
<dbReference type="Proteomes" id="UP000283509">
    <property type="component" value="Unassembled WGS sequence"/>
</dbReference>
<dbReference type="PANTHER" id="PTHR11012">
    <property type="entry name" value="PROTEIN KINASE-LIKE DOMAIN-CONTAINING"/>
    <property type="match status" value="1"/>
</dbReference>
<dbReference type="AlphaFoldDB" id="A0A3R7MDF1"/>
<feature type="domain" description="CHK kinase-like" evidence="2">
    <location>
        <begin position="155"/>
        <end position="347"/>
    </location>
</feature>